<evidence type="ECO:0000313" key="10">
    <source>
        <dbReference type="EMBL" id="EHR61369.1"/>
    </source>
</evidence>
<dbReference type="FunFam" id="3.90.1150.10:FF:000033">
    <property type="entry name" value="Cystathionine gamma-synthase"/>
    <property type="match status" value="1"/>
</dbReference>
<comment type="catalytic activity">
    <reaction evidence="7">
        <text>L-methionine + H2O = methanethiol + 2-oxobutanoate + NH4(+)</text>
        <dbReference type="Rhea" id="RHEA:23800"/>
        <dbReference type="ChEBI" id="CHEBI:15377"/>
        <dbReference type="ChEBI" id="CHEBI:16007"/>
        <dbReference type="ChEBI" id="CHEBI:16763"/>
        <dbReference type="ChEBI" id="CHEBI:28938"/>
        <dbReference type="ChEBI" id="CHEBI:57844"/>
        <dbReference type="EC" id="4.4.1.11"/>
    </reaction>
    <physiologicalReaction direction="left-to-right" evidence="7">
        <dbReference type="Rhea" id="RHEA:23801"/>
    </physiologicalReaction>
</comment>
<dbReference type="FunFam" id="3.40.640.10:FF:000046">
    <property type="entry name" value="Cystathionine gamma-lyase"/>
    <property type="match status" value="1"/>
</dbReference>
<dbReference type="GO" id="GO:0005737">
    <property type="term" value="C:cytoplasm"/>
    <property type="evidence" value="ECO:0007669"/>
    <property type="project" value="TreeGrafter"/>
</dbReference>
<evidence type="ECO:0000256" key="2">
    <source>
        <dbReference type="ARBA" id="ARBA00009077"/>
    </source>
</evidence>
<dbReference type="GO" id="GO:0019346">
    <property type="term" value="P:transsulfuration"/>
    <property type="evidence" value="ECO:0007669"/>
    <property type="project" value="InterPro"/>
</dbReference>
<name>H5XDP8_9PSEU</name>
<dbReference type="PROSITE" id="PS00868">
    <property type="entry name" value="CYS_MET_METAB_PP"/>
    <property type="match status" value="1"/>
</dbReference>
<keyword evidence="10" id="KW-0456">Lyase</keyword>
<dbReference type="InterPro" id="IPR015424">
    <property type="entry name" value="PyrdxlP-dep_Trfase"/>
</dbReference>
<evidence type="ECO:0000313" key="11">
    <source>
        <dbReference type="Proteomes" id="UP000002791"/>
    </source>
</evidence>
<keyword evidence="3 8" id="KW-0663">Pyridoxal phosphate</keyword>
<dbReference type="InterPro" id="IPR015422">
    <property type="entry name" value="PyrdxlP-dep_Trfase_small"/>
</dbReference>
<dbReference type="SUPFAM" id="SSF53383">
    <property type="entry name" value="PLP-dependent transferases"/>
    <property type="match status" value="1"/>
</dbReference>
<evidence type="ECO:0000256" key="5">
    <source>
        <dbReference type="ARBA" id="ARBA00047199"/>
    </source>
</evidence>
<sequence length="394" mass="41527">MTETSAHGLSTRSVHAGELSDAEGAVHTPLYNHSTFAFATTADLLDVVEGRKAGNLYTRYGLNPTIRSTEAKLADLEGGEQALAFSSGMAAEAATFLAHCRTGDHIMCIGEVYGGTFELLGDNLPQVGITTTFLRADEVDRLPEVLTGRTRIVFFETPANPTLTVFDIAAIAAQARTVGALTVVDNTFATPVNQNPLQHGADLVVHSATKYLGGHSDLTAGVLTGPAEHLAPVMGWRKNLGQVIAPETAFLLARSIRSLPVRVRAQNDTAAAVAAFLETHPRVARVHYPGLATGEQKRIVDAQMRGGGGMLSAVLDANADQTAAVVDRLQLFAIAPSLGGVESLVTQPITTTHHGLDPAERAKRGIADSMVRLSVGLEDADDLIADLAQALDTD</sequence>
<dbReference type="STRING" id="882082.SaccyDRAFT_2502"/>
<evidence type="ECO:0000256" key="4">
    <source>
        <dbReference type="ARBA" id="ARBA00047175"/>
    </source>
</evidence>
<evidence type="ECO:0000256" key="1">
    <source>
        <dbReference type="ARBA" id="ARBA00001933"/>
    </source>
</evidence>
<dbReference type="Gene3D" id="3.40.640.10">
    <property type="entry name" value="Type I PLP-dependent aspartate aminotransferase-like (Major domain)"/>
    <property type="match status" value="1"/>
</dbReference>
<dbReference type="GO" id="GO:0009086">
    <property type="term" value="P:methionine biosynthetic process"/>
    <property type="evidence" value="ECO:0007669"/>
    <property type="project" value="UniProtKB-ARBA"/>
</dbReference>
<dbReference type="GO" id="GO:0030170">
    <property type="term" value="F:pyridoxal phosphate binding"/>
    <property type="evidence" value="ECO:0007669"/>
    <property type="project" value="InterPro"/>
</dbReference>
<dbReference type="PANTHER" id="PTHR11808">
    <property type="entry name" value="TRANS-SULFURATION ENZYME FAMILY MEMBER"/>
    <property type="match status" value="1"/>
</dbReference>
<comment type="cofactor">
    <cofactor evidence="1 9">
        <name>pyridoxal 5'-phosphate</name>
        <dbReference type="ChEBI" id="CHEBI:597326"/>
    </cofactor>
</comment>
<dbReference type="Proteomes" id="UP000002791">
    <property type="component" value="Chromosome"/>
</dbReference>
<dbReference type="HOGENOM" id="CLU_018986_2_0_11"/>
<evidence type="ECO:0000256" key="9">
    <source>
        <dbReference type="RuleBase" id="RU362118"/>
    </source>
</evidence>
<keyword evidence="11" id="KW-1185">Reference proteome</keyword>
<dbReference type="GO" id="GO:0018826">
    <property type="term" value="F:methionine gamma-lyase activity"/>
    <property type="evidence" value="ECO:0007669"/>
    <property type="project" value="UniProtKB-EC"/>
</dbReference>
<evidence type="ECO:0000256" key="3">
    <source>
        <dbReference type="ARBA" id="ARBA00022898"/>
    </source>
</evidence>
<dbReference type="Gene3D" id="3.90.1150.10">
    <property type="entry name" value="Aspartate Aminotransferase, domain 1"/>
    <property type="match status" value="1"/>
</dbReference>
<dbReference type="GO" id="GO:0047982">
    <property type="term" value="F:homocysteine desulfhydrase activity"/>
    <property type="evidence" value="ECO:0007669"/>
    <property type="project" value="UniProtKB-EC"/>
</dbReference>
<gene>
    <name evidence="10" type="ORF">SaccyDRAFT_2502</name>
</gene>
<proteinExistence type="inferred from homology"/>
<dbReference type="eggNOG" id="COG0626">
    <property type="taxonomic scope" value="Bacteria"/>
</dbReference>
<comment type="catalytic activity">
    <reaction evidence="6">
        <text>L-homocysteine + H2O = 2-oxobutanoate + hydrogen sulfide + NH4(+) + H(+)</text>
        <dbReference type="Rhea" id="RHEA:14501"/>
        <dbReference type="ChEBI" id="CHEBI:15377"/>
        <dbReference type="ChEBI" id="CHEBI:15378"/>
        <dbReference type="ChEBI" id="CHEBI:16763"/>
        <dbReference type="ChEBI" id="CHEBI:28938"/>
        <dbReference type="ChEBI" id="CHEBI:29919"/>
        <dbReference type="ChEBI" id="CHEBI:58199"/>
        <dbReference type="EC" id="4.4.1.2"/>
    </reaction>
    <physiologicalReaction direction="left-to-right" evidence="6">
        <dbReference type="Rhea" id="RHEA:14502"/>
    </physiologicalReaction>
</comment>
<dbReference type="AlphaFoldDB" id="H5XDP8"/>
<comment type="similarity">
    <text evidence="2 9">Belongs to the trans-sulfuration enzymes family.</text>
</comment>
<evidence type="ECO:0000256" key="7">
    <source>
        <dbReference type="ARBA" id="ARBA00052699"/>
    </source>
</evidence>
<dbReference type="PIRSF" id="PIRSF001434">
    <property type="entry name" value="CGS"/>
    <property type="match status" value="1"/>
</dbReference>
<dbReference type="PANTHER" id="PTHR11808:SF86">
    <property type="entry name" value="METHIONINE GAMMA-LYASE"/>
    <property type="match status" value="1"/>
</dbReference>
<dbReference type="Pfam" id="PF01053">
    <property type="entry name" value="Cys_Met_Meta_PP"/>
    <property type="match status" value="1"/>
</dbReference>
<feature type="modified residue" description="N6-(pyridoxal phosphate)lysine" evidence="8">
    <location>
        <position position="210"/>
    </location>
</feature>
<dbReference type="EC" id="4.4.1.2" evidence="4"/>
<dbReference type="EMBL" id="CM001440">
    <property type="protein sequence ID" value="EHR61369.1"/>
    <property type="molecule type" value="Genomic_DNA"/>
</dbReference>
<dbReference type="InterPro" id="IPR054542">
    <property type="entry name" value="Cys_met_metab_PP"/>
</dbReference>
<evidence type="ECO:0000256" key="6">
    <source>
        <dbReference type="ARBA" id="ARBA00048780"/>
    </source>
</evidence>
<reference evidence="10 11" key="1">
    <citation type="submission" date="2011-11" db="EMBL/GenBank/DDBJ databases">
        <title>The Noncontiguous Finished sequence of Saccharomonospora cyanea NA-134.</title>
        <authorList>
            <consortium name="US DOE Joint Genome Institute"/>
            <person name="Lucas S."/>
            <person name="Han J."/>
            <person name="Lapidus A."/>
            <person name="Cheng J.-F."/>
            <person name="Goodwin L."/>
            <person name="Pitluck S."/>
            <person name="Peters L."/>
            <person name="Ovchinnikova G."/>
            <person name="Lu M."/>
            <person name="Detter J.C."/>
            <person name="Han C."/>
            <person name="Tapia R."/>
            <person name="Land M."/>
            <person name="Hauser L."/>
            <person name="Kyrpides N."/>
            <person name="Ivanova N."/>
            <person name="Pagani I."/>
            <person name="Brambilla E.-M."/>
            <person name="Klenk H.-P."/>
            <person name="Woyke T."/>
        </authorList>
    </citation>
    <scope>NUCLEOTIDE SEQUENCE [LARGE SCALE GENOMIC DNA]</scope>
    <source>
        <strain evidence="10 11">NA-134</strain>
    </source>
</reference>
<dbReference type="RefSeq" id="WP_005456495.1">
    <property type="nucleotide sequence ID" value="NZ_CM001440.1"/>
</dbReference>
<organism evidence="10 11">
    <name type="scientific">Saccharomonospora cyanea NA-134</name>
    <dbReference type="NCBI Taxonomy" id="882082"/>
    <lineage>
        <taxon>Bacteria</taxon>
        <taxon>Bacillati</taxon>
        <taxon>Actinomycetota</taxon>
        <taxon>Actinomycetes</taxon>
        <taxon>Pseudonocardiales</taxon>
        <taxon>Pseudonocardiaceae</taxon>
        <taxon>Saccharomonospora</taxon>
    </lineage>
</organism>
<dbReference type="InterPro" id="IPR015421">
    <property type="entry name" value="PyrdxlP-dep_Trfase_major"/>
</dbReference>
<evidence type="ECO:0000256" key="8">
    <source>
        <dbReference type="PIRSR" id="PIRSR001434-2"/>
    </source>
</evidence>
<dbReference type="OrthoDB" id="9805790at2"/>
<accession>H5XDP8</accession>
<dbReference type="CDD" id="cd00614">
    <property type="entry name" value="CGS_like"/>
    <property type="match status" value="1"/>
</dbReference>
<protein>
    <recommendedName>
        <fullName evidence="4">homocysteine desulfhydrase</fullName>
        <ecNumber evidence="4">4.4.1.2</ecNumber>
    </recommendedName>
    <alternativeName>
        <fullName evidence="5">Homocysteine desulfhydrase</fullName>
    </alternativeName>
</protein>
<dbReference type="InterPro" id="IPR000277">
    <property type="entry name" value="Cys/Met-Metab_PyrdxlP-dep_enz"/>
</dbReference>